<gene>
    <name evidence="2" type="ORF">AOQ84DRAFT_348582</name>
</gene>
<dbReference type="OrthoDB" id="5598852at2759"/>
<feature type="domain" description="Aminoglycoside phosphotransferase" evidence="1">
    <location>
        <begin position="84"/>
        <end position="237"/>
    </location>
</feature>
<sequence length="350" mass="39715">MSQNLILSFFKRHGYSESDWEACSDAARCAYPSYLIRSVEPQGYCSYTVRASTKDGAEGEDRIIQFRPQQYALDLGIIDAAKDIYQSYAPKVAECMVPGVPAGLKVYELDVITGVPYQSWYRRKKELDGEAWEKQVRLTKDFAAFVARAWPSDVKNSKRRECDGKVGANISSKLQQLTKKLPSAFLRSRAQQAVTALPLLDRLPVVLNHGDVNPSNIIVDPYTGRLNGLVDWAEAEWLAFGTCLYGLEFLLGWQEHSSKQREFTYYDRAELLRKLFWEELQVRIPDLAGINSTEMMDSVILARDVGVFLWYGFAWDEGKIDRVVNPENDPEEVTCLEAFLTSGDATSFRL</sequence>
<organism evidence="2 3">
    <name type="scientific">Glonium stellatum</name>
    <dbReference type="NCBI Taxonomy" id="574774"/>
    <lineage>
        <taxon>Eukaryota</taxon>
        <taxon>Fungi</taxon>
        <taxon>Dikarya</taxon>
        <taxon>Ascomycota</taxon>
        <taxon>Pezizomycotina</taxon>
        <taxon>Dothideomycetes</taxon>
        <taxon>Pleosporomycetidae</taxon>
        <taxon>Gloniales</taxon>
        <taxon>Gloniaceae</taxon>
        <taxon>Glonium</taxon>
    </lineage>
</organism>
<dbReference type="EMBL" id="KV750879">
    <property type="protein sequence ID" value="OCL02808.1"/>
    <property type="molecule type" value="Genomic_DNA"/>
</dbReference>
<keyword evidence="3" id="KW-1185">Reference proteome</keyword>
<dbReference type="Pfam" id="PF01636">
    <property type="entry name" value="APH"/>
    <property type="match status" value="1"/>
</dbReference>
<dbReference type="SUPFAM" id="SSF56112">
    <property type="entry name" value="Protein kinase-like (PK-like)"/>
    <property type="match status" value="1"/>
</dbReference>
<dbReference type="Proteomes" id="UP000250140">
    <property type="component" value="Unassembled WGS sequence"/>
</dbReference>
<accession>A0A8E2JMQ0</accession>
<reference evidence="2 3" key="1">
    <citation type="journal article" date="2016" name="Nat. Commun.">
        <title>Ectomycorrhizal ecology is imprinted in the genome of the dominant symbiotic fungus Cenococcum geophilum.</title>
        <authorList>
            <consortium name="DOE Joint Genome Institute"/>
            <person name="Peter M."/>
            <person name="Kohler A."/>
            <person name="Ohm R.A."/>
            <person name="Kuo A."/>
            <person name="Krutzmann J."/>
            <person name="Morin E."/>
            <person name="Arend M."/>
            <person name="Barry K.W."/>
            <person name="Binder M."/>
            <person name="Choi C."/>
            <person name="Clum A."/>
            <person name="Copeland A."/>
            <person name="Grisel N."/>
            <person name="Haridas S."/>
            <person name="Kipfer T."/>
            <person name="LaButti K."/>
            <person name="Lindquist E."/>
            <person name="Lipzen A."/>
            <person name="Maire R."/>
            <person name="Meier B."/>
            <person name="Mihaltcheva S."/>
            <person name="Molinier V."/>
            <person name="Murat C."/>
            <person name="Poggeler S."/>
            <person name="Quandt C.A."/>
            <person name="Sperisen C."/>
            <person name="Tritt A."/>
            <person name="Tisserant E."/>
            <person name="Crous P.W."/>
            <person name="Henrissat B."/>
            <person name="Nehls U."/>
            <person name="Egli S."/>
            <person name="Spatafora J.W."/>
            <person name="Grigoriev I.V."/>
            <person name="Martin F.M."/>
        </authorList>
    </citation>
    <scope>NUCLEOTIDE SEQUENCE [LARGE SCALE GENOMIC DNA]</scope>
    <source>
        <strain evidence="2 3">CBS 207.34</strain>
    </source>
</reference>
<evidence type="ECO:0000313" key="2">
    <source>
        <dbReference type="EMBL" id="OCL02808.1"/>
    </source>
</evidence>
<dbReference type="Gene3D" id="3.90.1200.10">
    <property type="match status" value="1"/>
</dbReference>
<proteinExistence type="predicted"/>
<dbReference type="InterPro" id="IPR002575">
    <property type="entry name" value="Aminoglycoside_PTrfase"/>
</dbReference>
<evidence type="ECO:0000313" key="3">
    <source>
        <dbReference type="Proteomes" id="UP000250140"/>
    </source>
</evidence>
<dbReference type="AlphaFoldDB" id="A0A8E2JMQ0"/>
<name>A0A8E2JMQ0_9PEZI</name>
<dbReference type="InterPro" id="IPR011009">
    <property type="entry name" value="Kinase-like_dom_sf"/>
</dbReference>
<protein>
    <recommendedName>
        <fullName evidence="1">Aminoglycoside phosphotransferase domain-containing protein</fullName>
    </recommendedName>
</protein>
<evidence type="ECO:0000259" key="1">
    <source>
        <dbReference type="Pfam" id="PF01636"/>
    </source>
</evidence>